<keyword evidence="10" id="KW-1185">Reference proteome</keyword>
<keyword evidence="5 7" id="KW-1133">Transmembrane helix</keyword>
<evidence type="ECO:0000256" key="2">
    <source>
        <dbReference type="ARBA" id="ARBA00022448"/>
    </source>
</evidence>
<reference evidence="10" key="1">
    <citation type="submission" date="2023-07" db="EMBL/GenBank/DDBJ databases">
        <title>Conexibacter stalactiti sp. nov., isolated from stalactites in a lava cave and emended description of the genus Conexibacter.</title>
        <authorList>
            <person name="Lee S.D."/>
        </authorList>
    </citation>
    <scope>NUCLEOTIDE SEQUENCE [LARGE SCALE GENOMIC DNA]</scope>
    <source>
        <strain evidence="10">KCTC 39840</strain>
    </source>
</reference>
<comment type="subcellular location">
    <subcellularLocation>
        <location evidence="1">Cell membrane</location>
        <topology evidence="1">Multi-pass membrane protein</topology>
    </subcellularLocation>
</comment>
<evidence type="ECO:0000256" key="3">
    <source>
        <dbReference type="ARBA" id="ARBA00022475"/>
    </source>
</evidence>
<organism evidence="9 10">
    <name type="scientific">Conexibacter stalactiti</name>
    <dbReference type="NCBI Taxonomy" id="1940611"/>
    <lineage>
        <taxon>Bacteria</taxon>
        <taxon>Bacillati</taxon>
        <taxon>Actinomycetota</taxon>
        <taxon>Thermoleophilia</taxon>
        <taxon>Solirubrobacterales</taxon>
        <taxon>Conexibacteraceae</taxon>
        <taxon>Conexibacter</taxon>
    </lineage>
</organism>
<feature type="transmembrane region" description="Helical" evidence="7">
    <location>
        <begin position="146"/>
        <end position="165"/>
    </location>
</feature>
<feature type="transmembrane region" description="Helical" evidence="7">
    <location>
        <begin position="113"/>
        <end position="134"/>
    </location>
</feature>
<feature type="transmembrane region" description="Helical" evidence="7">
    <location>
        <begin position="278"/>
        <end position="301"/>
    </location>
</feature>
<dbReference type="InterPro" id="IPR004638">
    <property type="entry name" value="EmrB-like"/>
</dbReference>
<feature type="transmembrane region" description="Helical" evidence="7">
    <location>
        <begin position="234"/>
        <end position="257"/>
    </location>
</feature>
<dbReference type="PANTHER" id="PTHR42718">
    <property type="entry name" value="MAJOR FACILITATOR SUPERFAMILY MULTIDRUG TRANSPORTER MFSC"/>
    <property type="match status" value="1"/>
</dbReference>
<dbReference type="CDD" id="cd17321">
    <property type="entry name" value="MFS_MMR_MDR_like"/>
    <property type="match status" value="1"/>
</dbReference>
<keyword evidence="4 7" id="KW-0812">Transmembrane</keyword>
<evidence type="ECO:0000256" key="5">
    <source>
        <dbReference type="ARBA" id="ARBA00022989"/>
    </source>
</evidence>
<protein>
    <submittedName>
        <fullName evidence="9">MFS transporter</fullName>
    </submittedName>
</protein>
<feature type="transmembrane region" description="Helical" evidence="7">
    <location>
        <begin position="413"/>
        <end position="435"/>
    </location>
</feature>
<sequence>MNSAVDAPAPARGSGRDNPWLTLAAVALGVMMVGLDGTVVGVANPTIAADLDASLAGLQWVTNGYLLALAVLLIVGGKLGDRFGRKKIFIVGIVGFALTSLLCALAPSIGVLVAARVLQGVAGALLMPNTLALLRAAFPPAELNRAVGIWGGSSALAVASGPIVGGLLVEHVSWESIFLLNLPLGLLAAFVTWRWVRESKDETHVGSFDLPGVALLSGGLFLLIWGVIKAQDHGWGSAYVIGFGVAAVIALVAFVLWEARTADPLLPLDLFKNRSLSAGVVLVVTGFFALFGILFFIGLYLQNVHGYSPVQTGVRLLPLTATFVVSAPLGGLLTEKLGPRVPLCIGMLILAGCFFGLTGLEVDTGYGGQWPFYLLIGIAMGLVIVASTEAIVGNAPVERGGLAGGLQSTANQLGGVLGTAVLGSVIVSGVGSALAGNLADAGVTGAAARAVEGQTELIAQGVAPVGPDTPAALAQAITDASFQSFMDGLHTAMYVSAGLALLSAIIALLVSRGHGAGDGTVVHV</sequence>
<reference evidence="9 10" key="2">
    <citation type="submission" date="2023-10" db="EMBL/GenBank/DDBJ databases">
        <authorList>
            <person name="Han X.F."/>
        </authorList>
    </citation>
    <scope>NUCLEOTIDE SEQUENCE [LARGE SCALE GENOMIC DNA]</scope>
    <source>
        <strain evidence="9 10">KCTC 39840</strain>
    </source>
</reference>
<evidence type="ECO:0000256" key="7">
    <source>
        <dbReference type="SAM" id="Phobius"/>
    </source>
</evidence>
<evidence type="ECO:0000313" key="10">
    <source>
        <dbReference type="Proteomes" id="UP001284601"/>
    </source>
</evidence>
<evidence type="ECO:0000256" key="6">
    <source>
        <dbReference type="ARBA" id="ARBA00023136"/>
    </source>
</evidence>
<evidence type="ECO:0000259" key="8">
    <source>
        <dbReference type="PROSITE" id="PS50850"/>
    </source>
</evidence>
<dbReference type="PANTHER" id="PTHR42718:SF42">
    <property type="entry name" value="EXPORT PROTEIN"/>
    <property type="match status" value="1"/>
</dbReference>
<dbReference type="Proteomes" id="UP001284601">
    <property type="component" value="Unassembled WGS sequence"/>
</dbReference>
<keyword evidence="6 7" id="KW-0472">Membrane</keyword>
<keyword evidence="2" id="KW-0813">Transport</keyword>
<dbReference type="NCBIfam" id="TIGR00711">
    <property type="entry name" value="efflux_EmrB"/>
    <property type="match status" value="1"/>
</dbReference>
<keyword evidence="3" id="KW-1003">Cell membrane</keyword>
<comment type="caution">
    <text evidence="9">The sequence shown here is derived from an EMBL/GenBank/DDBJ whole genome shotgun (WGS) entry which is preliminary data.</text>
</comment>
<feature type="transmembrane region" description="Helical" evidence="7">
    <location>
        <begin position="372"/>
        <end position="392"/>
    </location>
</feature>
<feature type="transmembrane region" description="Helical" evidence="7">
    <location>
        <begin position="208"/>
        <end position="228"/>
    </location>
</feature>
<feature type="transmembrane region" description="Helical" evidence="7">
    <location>
        <begin position="55"/>
        <end position="76"/>
    </location>
</feature>
<name>A0ABU4HHM9_9ACTN</name>
<feature type="transmembrane region" description="Helical" evidence="7">
    <location>
        <begin position="313"/>
        <end position="334"/>
    </location>
</feature>
<dbReference type="SUPFAM" id="SSF103473">
    <property type="entry name" value="MFS general substrate transporter"/>
    <property type="match status" value="2"/>
</dbReference>
<evidence type="ECO:0000256" key="4">
    <source>
        <dbReference type="ARBA" id="ARBA00022692"/>
    </source>
</evidence>
<accession>A0ABU4HHM9</accession>
<feature type="transmembrane region" description="Helical" evidence="7">
    <location>
        <begin position="177"/>
        <end position="196"/>
    </location>
</feature>
<dbReference type="InterPro" id="IPR020846">
    <property type="entry name" value="MFS_dom"/>
</dbReference>
<dbReference type="PROSITE" id="PS50850">
    <property type="entry name" value="MFS"/>
    <property type="match status" value="1"/>
</dbReference>
<evidence type="ECO:0000313" key="9">
    <source>
        <dbReference type="EMBL" id="MDW5592810.1"/>
    </source>
</evidence>
<dbReference type="RefSeq" id="WP_318595068.1">
    <property type="nucleotide sequence ID" value="NZ_JAWSTH010000001.1"/>
</dbReference>
<dbReference type="EMBL" id="JAWSTH010000001">
    <property type="protein sequence ID" value="MDW5592810.1"/>
    <property type="molecule type" value="Genomic_DNA"/>
</dbReference>
<feature type="domain" description="Major facilitator superfamily (MFS) profile" evidence="8">
    <location>
        <begin position="22"/>
        <end position="515"/>
    </location>
</feature>
<feature type="transmembrane region" description="Helical" evidence="7">
    <location>
        <begin position="20"/>
        <end position="43"/>
    </location>
</feature>
<dbReference type="Gene3D" id="1.20.1250.20">
    <property type="entry name" value="MFS general substrate transporter like domains"/>
    <property type="match status" value="1"/>
</dbReference>
<feature type="transmembrane region" description="Helical" evidence="7">
    <location>
        <begin position="341"/>
        <end position="360"/>
    </location>
</feature>
<feature type="transmembrane region" description="Helical" evidence="7">
    <location>
        <begin position="491"/>
        <end position="510"/>
    </location>
</feature>
<feature type="transmembrane region" description="Helical" evidence="7">
    <location>
        <begin position="88"/>
        <end position="107"/>
    </location>
</feature>
<proteinExistence type="predicted"/>
<dbReference type="Pfam" id="PF07690">
    <property type="entry name" value="MFS_1"/>
    <property type="match status" value="1"/>
</dbReference>
<evidence type="ECO:0000256" key="1">
    <source>
        <dbReference type="ARBA" id="ARBA00004651"/>
    </source>
</evidence>
<dbReference type="InterPro" id="IPR036259">
    <property type="entry name" value="MFS_trans_sf"/>
</dbReference>
<dbReference type="InterPro" id="IPR011701">
    <property type="entry name" value="MFS"/>
</dbReference>
<dbReference type="Gene3D" id="1.20.1720.10">
    <property type="entry name" value="Multidrug resistance protein D"/>
    <property type="match status" value="1"/>
</dbReference>
<gene>
    <name evidence="9" type="ORF">R7226_00575</name>
</gene>